<name>A0A7S2U6K6_9STRA</name>
<evidence type="ECO:0000313" key="1">
    <source>
        <dbReference type="EMBL" id="CAD9809690.1"/>
    </source>
</evidence>
<accession>A0A7S2U6K6</accession>
<dbReference type="AlphaFoldDB" id="A0A7S2U6K6"/>
<dbReference type="SUPFAM" id="SSF56300">
    <property type="entry name" value="Metallo-dependent phosphatases"/>
    <property type="match status" value="1"/>
</dbReference>
<reference evidence="1" key="1">
    <citation type="submission" date="2021-01" db="EMBL/GenBank/DDBJ databases">
        <authorList>
            <person name="Corre E."/>
            <person name="Pelletier E."/>
            <person name="Niang G."/>
            <person name="Scheremetjew M."/>
            <person name="Finn R."/>
            <person name="Kale V."/>
            <person name="Holt S."/>
            <person name="Cochrane G."/>
            <person name="Meng A."/>
            <person name="Brown T."/>
            <person name="Cohen L."/>
        </authorList>
    </citation>
    <scope>NUCLEOTIDE SEQUENCE</scope>
    <source>
        <strain evidence="1">CCMP2084</strain>
    </source>
</reference>
<evidence type="ECO:0008006" key="2">
    <source>
        <dbReference type="Google" id="ProtNLM"/>
    </source>
</evidence>
<organism evidence="1">
    <name type="scientific">Attheya septentrionalis</name>
    <dbReference type="NCBI Taxonomy" id="420275"/>
    <lineage>
        <taxon>Eukaryota</taxon>
        <taxon>Sar</taxon>
        <taxon>Stramenopiles</taxon>
        <taxon>Ochrophyta</taxon>
        <taxon>Bacillariophyta</taxon>
        <taxon>Coscinodiscophyceae</taxon>
        <taxon>Chaetocerotophycidae</taxon>
        <taxon>Chaetocerotales</taxon>
        <taxon>Attheyaceae</taxon>
        <taxon>Attheya</taxon>
    </lineage>
</organism>
<dbReference type="InterPro" id="IPR029052">
    <property type="entry name" value="Metallo-depent_PP-like"/>
</dbReference>
<gene>
    <name evidence="1" type="ORF">ASEP1449_LOCUS1513</name>
</gene>
<proteinExistence type="predicted"/>
<sequence>METQIGNLTNSFTNDAAKFLIHVGDIQSGQTSMCRESFYKQAYDIFLQQSPLPTMMLAGDNDWNACPKAKDGWRKYASYFIGLEKSWAAHKTLGVKRWNDVRPENFVFSISGVLIVSVNLVGTPILDRNEWDQRNADNVFWVKKGVADYLKNDQGELRAVMVLGHAMMRPTIVSFFQGIREIFMTNDGGYKEGFQIPVIYLHGDGHKFAITNTAGVNGHKSKARQKFVKDLDWDQFTDIQVDKGQLAPPIKIEVAGVKDPLLEVHNIDQYVLGDGLIRIDRRGGHYQTKMKKKLPKKKKKK</sequence>
<protein>
    <recommendedName>
        <fullName evidence="2">Calcineurin-like phosphoesterase domain-containing protein</fullName>
    </recommendedName>
</protein>
<dbReference type="EMBL" id="HBHQ01002384">
    <property type="protein sequence ID" value="CAD9809690.1"/>
    <property type="molecule type" value="Transcribed_RNA"/>
</dbReference>